<evidence type="ECO:0000256" key="2">
    <source>
        <dbReference type="PIRSR" id="PIRSR006232-1"/>
    </source>
</evidence>
<evidence type="ECO:0000259" key="5">
    <source>
        <dbReference type="Pfam" id="PF05726"/>
    </source>
</evidence>
<dbReference type="InterPro" id="IPR014710">
    <property type="entry name" value="RmlC-like_jellyroll"/>
</dbReference>
<evidence type="ECO:0008006" key="8">
    <source>
        <dbReference type="Google" id="ProtNLM"/>
    </source>
</evidence>
<dbReference type="Pfam" id="PF02678">
    <property type="entry name" value="Pirin"/>
    <property type="match status" value="1"/>
</dbReference>
<dbReference type="OrthoDB" id="198735at2759"/>
<protein>
    <recommendedName>
        <fullName evidence="8">Pirin</fullName>
    </recommendedName>
</protein>
<dbReference type="GO" id="GO:0046872">
    <property type="term" value="F:metal ion binding"/>
    <property type="evidence" value="ECO:0007669"/>
    <property type="project" value="UniProtKB-KW"/>
</dbReference>
<dbReference type="InterPro" id="IPR012093">
    <property type="entry name" value="Pirin"/>
</dbReference>
<dbReference type="PANTHER" id="PTHR13903">
    <property type="entry name" value="PIRIN-RELATED"/>
    <property type="match status" value="1"/>
</dbReference>
<evidence type="ECO:0000256" key="1">
    <source>
        <dbReference type="ARBA" id="ARBA00008416"/>
    </source>
</evidence>
<dbReference type="InterPro" id="IPR011051">
    <property type="entry name" value="RmlC_Cupin_sf"/>
</dbReference>
<comment type="cofactor">
    <cofactor evidence="2">
        <name>Fe cation</name>
        <dbReference type="ChEBI" id="CHEBI:24875"/>
    </cofactor>
    <text evidence="2">Binds 1 Fe cation per subunit.</text>
</comment>
<name>A0A8H7R0G3_9FUNG</name>
<keyword evidence="2" id="KW-0479">Metal-binding</keyword>
<feature type="non-terminal residue" evidence="6">
    <location>
        <position position="1"/>
    </location>
</feature>
<feature type="binding site" evidence="2">
    <location>
        <position position="115"/>
    </location>
    <ligand>
        <name>Fe cation</name>
        <dbReference type="ChEBI" id="CHEBI:24875"/>
    </ligand>
</feature>
<accession>A0A8H7R0G3</accession>
<dbReference type="Pfam" id="PF05726">
    <property type="entry name" value="Pirin_C"/>
    <property type="match status" value="1"/>
</dbReference>
<feature type="binding site" evidence="2">
    <location>
        <position position="73"/>
    </location>
    <ligand>
        <name>Fe cation</name>
        <dbReference type="ChEBI" id="CHEBI:24875"/>
    </ligand>
</feature>
<gene>
    <name evidence="6" type="ORF">INT47_010825</name>
</gene>
<dbReference type="PIRSF" id="PIRSF006232">
    <property type="entry name" value="Pirin"/>
    <property type="match status" value="1"/>
</dbReference>
<dbReference type="AlphaFoldDB" id="A0A8H7R0G3"/>
<evidence type="ECO:0000313" key="6">
    <source>
        <dbReference type="EMBL" id="KAG2201073.1"/>
    </source>
</evidence>
<dbReference type="InterPro" id="IPR003829">
    <property type="entry name" value="Pirin_N_dom"/>
</dbReference>
<dbReference type="Gene3D" id="2.60.120.10">
    <property type="entry name" value="Jelly Rolls"/>
    <property type="match status" value="2"/>
</dbReference>
<feature type="domain" description="Pirin N-terminal" evidence="4">
    <location>
        <begin position="37"/>
        <end position="132"/>
    </location>
</feature>
<comment type="caution">
    <text evidence="6">The sequence shown here is derived from an EMBL/GenBank/DDBJ whole genome shotgun (WGS) entry which is preliminary data.</text>
</comment>
<dbReference type="CDD" id="cd02247">
    <property type="entry name" value="cupin_pirin_C"/>
    <property type="match status" value="1"/>
</dbReference>
<dbReference type="InterPro" id="IPR008778">
    <property type="entry name" value="Pirin_C_dom"/>
</dbReference>
<evidence type="ECO:0000313" key="7">
    <source>
        <dbReference type="Proteomes" id="UP000603453"/>
    </source>
</evidence>
<comment type="similarity">
    <text evidence="1 3">Belongs to the pirin family.</text>
</comment>
<sequence length="308" mass="34360">IQSYINTLQNKTKMASRIARKITKAVLSREQMDGDGARVYRSIGSHALRNLDPFLMLDEFDVRAPGGFPDHPHRGFETVTYMLDGEFLHEDFKGHKGRIGPGDLQWMSAAKGIVHAEIPANNSRAHGLQLWINLSSADKLSEPNYQEYPKEQVLQVSPEEGIDIKVIAGESYGVQSPVMTRTPTMFIDVKLKKGKTMEQVIPKNYAGFIYTVAGTALFGGDQHKSEAHHTLVLSENGGTYIPVESTSDDCHFVVIAGQPIKEPIVQHGPFVMNTQQEIYQAFADYQHGRNGFEGAPEWTSSIRDRWSS</sequence>
<dbReference type="Proteomes" id="UP000603453">
    <property type="component" value="Unassembled WGS sequence"/>
</dbReference>
<proteinExistence type="inferred from homology"/>
<dbReference type="PANTHER" id="PTHR13903:SF8">
    <property type="entry name" value="PIRIN"/>
    <property type="match status" value="1"/>
</dbReference>
<dbReference type="EMBL" id="JAEPRD010000075">
    <property type="protein sequence ID" value="KAG2201073.1"/>
    <property type="molecule type" value="Genomic_DNA"/>
</dbReference>
<evidence type="ECO:0000256" key="3">
    <source>
        <dbReference type="RuleBase" id="RU003457"/>
    </source>
</evidence>
<feature type="binding site" evidence="2">
    <location>
        <position position="117"/>
    </location>
    <ligand>
        <name>Fe cation</name>
        <dbReference type="ChEBI" id="CHEBI:24875"/>
    </ligand>
</feature>
<keyword evidence="7" id="KW-1185">Reference proteome</keyword>
<feature type="binding site" evidence="2">
    <location>
        <position position="71"/>
    </location>
    <ligand>
        <name>Fe cation</name>
        <dbReference type="ChEBI" id="CHEBI:24875"/>
    </ligand>
</feature>
<dbReference type="SUPFAM" id="SSF51182">
    <property type="entry name" value="RmlC-like cupins"/>
    <property type="match status" value="1"/>
</dbReference>
<feature type="domain" description="Pirin C-terminal" evidence="5">
    <location>
        <begin position="187"/>
        <end position="291"/>
    </location>
</feature>
<organism evidence="6 7">
    <name type="scientific">Mucor saturninus</name>
    <dbReference type="NCBI Taxonomy" id="64648"/>
    <lineage>
        <taxon>Eukaryota</taxon>
        <taxon>Fungi</taxon>
        <taxon>Fungi incertae sedis</taxon>
        <taxon>Mucoromycota</taxon>
        <taxon>Mucoromycotina</taxon>
        <taxon>Mucoromycetes</taxon>
        <taxon>Mucorales</taxon>
        <taxon>Mucorineae</taxon>
        <taxon>Mucoraceae</taxon>
        <taxon>Mucor</taxon>
    </lineage>
</organism>
<evidence type="ECO:0000259" key="4">
    <source>
        <dbReference type="Pfam" id="PF02678"/>
    </source>
</evidence>
<keyword evidence="2" id="KW-0408">Iron</keyword>
<reference evidence="6" key="1">
    <citation type="submission" date="2020-12" db="EMBL/GenBank/DDBJ databases">
        <title>Metabolic potential, ecology and presence of endohyphal bacteria is reflected in genomic diversity of Mucoromycotina.</title>
        <authorList>
            <person name="Muszewska A."/>
            <person name="Okrasinska A."/>
            <person name="Steczkiewicz K."/>
            <person name="Drgas O."/>
            <person name="Orlowska M."/>
            <person name="Perlinska-Lenart U."/>
            <person name="Aleksandrzak-Piekarczyk T."/>
            <person name="Szatraj K."/>
            <person name="Zielenkiewicz U."/>
            <person name="Pilsyk S."/>
            <person name="Malc E."/>
            <person name="Mieczkowski P."/>
            <person name="Kruszewska J.S."/>
            <person name="Biernat P."/>
            <person name="Pawlowska J."/>
        </authorList>
    </citation>
    <scope>NUCLEOTIDE SEQUENCE</scope>
    <source>
        <strain evidence="6">WA0000017839</strain>
    </source>
</reference>
<dbReference type="CDD" id="cd02909">
    <property type="entry name" value="cupin_pirin_N"/>
    <property type="match status" value="1"/>
</dbReference>